<dbReference type="Pfam" id="PF24882">
    <property type="entry name" value="WHD_ORC2"/>
    <property type="match status" value="1"/>
</dbReference>
<evidence type="ECO:0000256" key="6">
    <source>
        <dbReference type="RuleBase" id="RU368084"/>
    </source>
</evidence>
<comment type="similarity">
    <text evidence="2 6">Belongs to the ORC2 family.</text>
</comment>
<feature type="domain" description="Origin recognition complex subunit 2 RecA-like" evidence="8">
    <location>
        <begin position="278"/>
        <end position="439"/>
    </location>
</feature>
<comment type="subcellular location">
    <subcellularLocation>
        <location evidence="1 6">Nucleus</location>
    </subcellularLocation>
</comment>
<dbReference type="GO" id="GO:0006260">
    <property type="term" value="P:DNA replication"/>
    <property type="evidence" value="ECO:0007669"/>
    <property type="project" value="UniProtKB-UniRule"/>
</dbReference>
<evidence type="ECO:0000313" key="11">
    <source>
        <dbReference type="Proteomes" id="UP000472261"/>
    </source>
</evidence>
<evidence type="ECO:0000256" key="7">
    <source>
        <dbReference type="SAM" id="MobiDB-lite"/>
    </source>
</evidence>
<feature type="compositionally biased region" description="Polar residues" evidence="7">
    <location>
        <begin position="198"/>
        <end position="219"/>
    </location>
</feature>
<organism evidence="10 11">
    <name type="scientific">Phasianus colchicus</name>
    <name type="common">Common pheasant</name>
    <dbReference type="NCBI Taxonomy" id="9054"/>
    <lineage>
        <taxon>Eukaryota</taxon>
        <taxon>Metazoa</taxon>
        <taxon>Chordata</taxon>
        <taxon>Craniata</taxon>
        <taxon>Vertebrata</taxon>
        <taxon>Euteleostomi</taxon>
        <taxon>Archelosauria</taxon>
        <taxon>Archosauria</taxon>
        <taxon>Dinosauria</taxon>
        <taxon>Saurischia</taxon>
        <taxon>Theropoda</taxon>
        <taxon>Coelurosauria</taxon>
        <taxon>Aves</taxon>
        <taxon>Neognathae</taxon>
        <taxon>Galloanserae</taxon>
        <taxon>Galliformes</taxon>
        <taxon>Phasianidae</taxon>
        <taxon>Phasianinae</taxon>
        <taxon>Phasianus</taxon>
    </lineage>
</organism>
<keyword evidence="5 6" id="KW-0539">Nucleus</keyword>
<dbReference type="Proteomes" id="UP000472261">
    <property type="component" value="Unplaced"/>
</dbReference>
<reference evidence="10" key="2">
    <citation type="submission" date="2025-09" db="UniProtKB">
        <authorList>
            <consortium name="Ensembl"/>
        </authorList>
    </citation>
    <scope>IDENTIFICATION</scope>
</reference>
<dbReference type="AlphaFoldDB" id="A0A669Q4Z4"/>
<dbReference type="OMA" id="AHERYFF"/>
<evidence type="ECO:0000259" key="9">
    <source>
        <dbReference type="Pfam" id="PF24882"/>
    </source>
</evidence>
<feature type="region of interest" description="Disordered" evidence="7">
    <location>
        <begin position="104"/>
        <end position="222"/>
    </location>
</feature>
<protein>
    <recommendedName>
        <fullName evidence="3 6">Origin recognition complex subunit 2</fullName>
    </recommendedName>
</protein>
<accession>A0A669Q4Z4</accession>
<reference evidence="10" key="1">
    <citation type="submission" date="2025-08" db="UniProtKB">
        <authorList>
            <consortium name="Ensembl"/>
        </authorList>
    </citation>
    <scope>IDENTIFICATION</scope>
</reference>
<evidence type="ECO:0000313" key="10">
    <source>
        <dbReference type="Ensembl" id="ENSPCLP00000014855.1"/>
    </source>
</evidence>
<dbReference type="Ensembl" id="ENSPCLT00000019609.1">
    <property type="protein sequence ID" value="ENSPCLP00000014855.1"/>
    <property type="gene ID" value="ENSPCLG00000012146.1"/>
</dbReference>
<proteinExistence type="inferred from homology"/>
<keyword evidence="4 6" id="KW-0235">DNA replication</keyword>
<evidence type="ECO:0000256" key="2">
    <source>
        <dbReference type="ARBA" id="ARBA00007421"/>
    </source>
</evidence>
<name>A0A669Q4Z4_PHACC</name>
<comment type="subunit">
    <text evidence="6">Component of the origin recognition complex (ORC).</text>
</comment>
<evidence type="ECO:0000256" key="3">
    <source>
        <dbReference type="ARBA" id="ARBA00019080"/>
    </source>
</evidence>
<evidence type="ECO:0000259" key="8">
    <source>
        <dbReference type="Pfam" id="PF04084"/>
    </source>
</evidence>
<comment type="function">
    <text evidence="6">Component of the origin recognition complex (ORC) that binds origins of replication. DNA-binding is ATP-dependent. ORC is required to assemble the pre-replication complex necessary to initiate DNA replication.</text>
</comment>
<evidence type="ECO:0000256" key="5">
    <source>
        <dbReference type="ARBA" id="ARBA00023242"/>
    </source>
</evidence>
<dbReference type="Pfam" id="PF04084">
    <property type="entry name" value="RecA-like_ORC2"/>
    <property type="match status" value="1"/>
</dbReference>
<dbReference type="PANTHER" id="PTHR14052:SF0">
    <property type="entry name" value="ORIGIN RECOGNITION COMPLEX SUBUNIT 2"/>
    <property type="match status" value="1"/>
</dbReference>
<dbReference type="GO" id="GO:0003688">
    <property type="term" value="F:DNA replication origin binding"/>
    <property type="evidence" value="ECO:0007669"/>
    <property type="project" value="UniProtKB-UniRule"/>
</dbReference>
<evidence type="ECO:0000256" key="1">
    <source>
        <dbReference type="ARBA" id="ARBA00004123"/>
    </source>
</evidence>
<feature type="domain" description="Origin recognition complex subunit 2 winged-helix" evidence="9">
    <location>
        <begin position="481"/>
        <end position="541"/>
    </location>
</feature>
<dbReference type="GO" id="GO:0005664">
    <property type="term" value="C:nuclear origin of replication recognition complex"/>
    <property type="evidence" value="ECO:0007669"/>
    <property type="project" value="UniProtKB-UniRule"/>
</dbReference>
<keyword evidence="11" id="KW-1185">Reference proteome</keyword>
<feature type="compositionally biased region" description="Polar residues" evidence="7">
    <location>
        <begin position="132"/>
        <end position="147"/>
    </location>
</feature>
<evidence type="ECO:0000256" key="4">
    <source>
        <dbReference type="ARBA" id="ARBA00022705"/>
    </source>
</evidence>
<dbReference type="PANTHER" id="PTHR14052">
    <property type="entry name" value="ORIGIN RECOGNITION COMPLEX SUBUNIT 2"/>
    <property type="match status" value="1"/>
</dbReference>
<dbReference type="InterPro" id="IPR056773">
    <property type="entry name" value="WHD_ORC2"/>
</dbReference>
<dbReference type="InterPro" id="IPR056772">
    <property type="entry name" value="RecA-like_ORC2"/>
</dbReference>
<sequence length="554" mass="62635">MSLAECRSAGALEVKFVPDEDVLRHIADDAGVKVQKGKSQLIVNTKRFVKKLEAISDDEAQEILEEKNYVAVLGLCGEESMTNGSSVGGGEVYTFQTPKRSNKMAELASELAQTPGQSVVPDPSECPEKTARTPQSSKRSSSNQVQQKTKKNEFVSTTPYRLRRRLAAPDAQLESESEYSASCSEEEEVEEAQKEVSTVLSHQKTPAKTKAVSTPPSRKTLTKKKDNMNNLVEEYFEAHSSSKVLTSDRTLQKLRRKRLNQQTLHDLLQKSPLAYAAEIKELNQQYESLFSKWMLQLHLGFNIVLYGLGSKHDLLEKFRTSMLQDSVHLVVNGYFPSITVKSVLNSITEEVLDHIGTFRSPLDQLEFIMKRFKEDSSLELYVLIHNLDSQMLRGERSQQILAQLSSLPSIYLIASIDHINAPLMWDQAKQSLYNWLWYETTTFSPYVEETSYENSLLVQQSGSLALSSLTHVLHSLTPNARNQSSLGLSFQDFYQQCREAFLVNSDLTLRAQLTEFRDHKLIRTKRGADGVEYLLIPVDDSTLTDFLEKEDEDV</sequence>
<dbReference type="InterPro" id="IPR007220">
    <property type="entry name" value="ORC2"/>
</dbReference>